<dbReference type="RefSeq" id="WP_075514970.1">
    <property type="nucleotide sequence ID" value="NZ_CP066078.1"/>
</dbReference>
<dbReference type="AlphaFoldDB" id="A0A1S2MZG9"/>
<accession>A0A1S2MZG9</accession>
<evidence type="ECO:0000313" key="2">
    <source>
        <dbReference type="EMBL" id="OIJ35748.1"/>
    </source>
</evidence>
<dbReference type="EMBL" id="CP066078">
    <property type="protein sequence ID" value="QQC59399.1"/>
    <property type="molecule type" value="Genomic_DNA"/>
</dbReference>
<keyword evidence="1" id="KW-0472">Membrane</keyword>
<proteinExistence type="predicted"/>
<name>A0A1S2MZG9_9MICC</name>
<dbReference type="Proteomes" id="UP000179540">
    <property type="component" value="Unassembled WGS sequence"/>
</dbReference>
<evidence type="ECO:0000313" key="4">
    <source>
        <dbReference type="Proteomes" id="UP000179540"/>
    </source>
</evidence>
<protein>
    <submittedName>
        <fullName evidence="2">Uncharacterized protein</fullName>
    </submittedName>
</protein>
<gene>
    <name evidence="2" type="ORF">BK826_06905</name>
    <name evidence="3" type="ORF">I6H58_10815</name>
</gene>
<evidence type="ECO:0000313" key="3">
    <source>
        <dbReference type="EMBL" id="QQC59399.1"/>
    </source>
</evidence>
<reference evidence="3 5" key="2">
    <citation type="submission" date="2020-12" db="EMBL/GenBank/DDBJ databases">
        <title>FDA dAtabase for Regulatory Grade micrObial Sequences (FDA-ARGOS): Supporting development and validation of Infectious Disease Dx tests.</title>
        <authorList>
            <person name="Sproer C."/>
            <person name="Gronow S."/>
            <person name="Severitt S."/>
            <person name="Schroder I."/>
            <person name="Tallon L."/>
            <person name="Sadzewicz L."/>
            <person name="Zhao X."/>
            <person name="Boylan J."/>
            <person name="Ott S."/>
            <person name="Bowen H."/>
            <person name="Vavikolanu K."/>
            <person name="Mehta A."/>
            <person name="Aluvathingal J."/>
            <person name="Nadendla S."/>
            <person name="Lowell S."/>
            <person name="Myers T."/>
            <person name="Yan Y."/>
            <person name="Sichtig H."/>
        </authorList>
    </citation>
    <scope>NUCLEOTIDE SEQUENCE [LARGE SCALE GENOMIC DNA]</scope>
    <source>
        <strain evidence="3 5">FDAARGOS_1001</strain>
    </source>
</reference>
<evidence type="ECO:0000256" key="1">
    <source>
        <dbReference type="SAM" id="Phobius"/>
    </source>
</evidence>
<evidence type="ECO:0000313" key="5">
    <source>
        <dbReference type="Proteomes" id="UP000595221"/>
    </source>
</evidence>
<sequence>MLLLGWPAGLGVIAVIKGLGRLGQLRGGAGAERFIVGTFASVLWAGAWAGIAWLAVHGAAHATVGITS</sequence>
<reference evidence="2 4" key="1">
    <citation type="submission" date="2016-10" db="EMBL/GenBank/DDBJ databases">
        <title>Draft genome sequence of strain LCT isolated from the Shenzhou X spacecraft of China.</title>
        <authorList>
            <person name="Huang B."/>
        </authorList>
    </citation>
    <scope>NUCLEOTIDE SEQUENCE [LARGE SCALE GENOMIC DNA]</scope>
    <source>
        <strain evidence="2 4">LCT-H5</strain>
    </source>
</reference>
<organism evidence="2 4">
    <name type="scientific">Rothia kristinae</name>
    <dbReference type="NCBI Taxonomy" id="37923"/>
    <lineage>
        <taxon>Bacteria</taxon>
        <taxon>Bacillati</taxon>
        <taxon>Actinomycetota</taxon>
        <taxon>Actinomycetes</taxon>
        <taxon>Micrococcales</taxon>
        <taxon>Micrococcaceae</taxon>
        <taxon>Rothia</taxon>
    </lineage>
</organism>
<keyword evidence="1" id="KW-0812">Transmembrane</keyword>
<dbReference type="EMBL" id="MODZ01000007">
    <property type="protein sequence ID" value="OIJ35748.1"/>
    <property type="molecule type" value="Genomic_DNA"/>
</dbReference>
<feature type="transmembrane region" description="Helical" evidence="1">
    <location>
        <begin position="34"/>
        <end position="56"/>
    </location>
</feature>
<dbReference type="Proteomes" id="UP000595221">
    <property type="component" value="Chromosome"/>
</dbReference>
<keyword evidence="1" id="KW-1133">Transmembrane helix</keyword>